<dbReference type="Proteomes" id="UP000198519">
    <property type="component" value="Unassembled WGS sequence"/>
</dbReference>
<name>A0A1I4NTL0_9GAMM</name>
<gene>
    <name evidence="3" type="ORF">SAMN04487963_1607</name>
</gene>
<organism evidence="3 4">
    <name type="scientific">Marinobacter zhejiangensis</name>
    <dbReference type="NCBI Taxonomy" id="488535"/>
    <lineage>
        <taxon>Bacteria</taxon>
        <taxon>Pseudomonadati</taxon>
        <taxon>Pseudomonadota</taxon>
        <taxon>Gammaproteobacteria</taxon>
        <taxon>Pseudomonadales</taxon>
        <taxon>Marinobacteraceae</taxon>
        <taxon>Marinobacter</taxon>
    </lineage>
</organism>
<evidence type="ECO:0000313" key="3">
    <source>
        <dbReference type="EMBL" id="SFM18799.1"/>
    </source>
</evidence>
<evidence type="ECO:0000256" key="1">
    <source>
        <dbReference type="SAM" id="Phobius"/>
    </source>
</evidence>
<protein>
    <submittedName>
        <fullName evidence="3">Tripartite tricarboxylate transporter TctB family protein</fullName>
    </submittedName>
</protein>
<sequence length="161" mass="17432">MSQMKQWPAIHSACVVELLMGLGVMVIGAVFLFEVHSEPRPYGDPGDLGSAAFFPGLVALAVTILGGLMALLSWRPGNRDSLLNGHLGRVLLGYALMTLLAVSLPWLGIWLVAMTCVPLMALLFGERRWSVLLALALIPPFMVVQLFEGAMGIYFPRGIIL</sequence>
<feature type="domain" description="DUF1468" evidence="2">
    <location>
        <begin position="19"/>
        <end position="156"/>
    </location>
</feature>
<evidence type="ECO:0000259" key="2">
    <source>
        <dbReference type="Pfam" id="PF07331"/>
    </source>
</evidence>
<evidence type="ECO:0000313" key="4">
    <source>
        <dbReference type="Proteomes" id="UP000198519"/>
    </source>
</evidence>
<feature type="transmembrane region" description="Helical" evidence="1">
    <location>
        <begin position="132"/>
        <end position="155"/>
    </location>
</feature>
<dbReference type="Pfam" id="PF07331">
    <property type="entry name" value="TctB"/>
    <property type="match status" value="1"/>
</dbReference>
<keyword evidence="1" id="KW-1133">Transmembrane helix</keyword>
<accession>A0A1I4NTL0</accession>
<proteinExistence type="predicted"/>
<reference evidence="4" key="1">
    <citation type="submission" date="2016-10" db="EMBL/GenBank/DDBJ databases">
        <authorList>
            <person name="Varghese N."/>
            <person name="Submissions S."/>
        </authorList>
    </citation>
    <scope>NUCLEOTIDE SEQUENCE [LARGE SCALE GENOMIC DNA]</scope>
    <source>
        <strain evidence="4">CGMCC 1.7061</strain>
    </source>
</reference>
<feature type="transmembrane region" description="Helical" evidence="1">
    <location>
        <begin position="12"/>
        <end position="33"/>
    </location>
</feature>
<keyword evidence="1" id="KW-0472">Membrane</keyword>
<feature type="transmembrane region" description="Helical" evidence="1">
    <location>
        <begin position="108"/>
        <end position="125"/>
    </location>
</feature>
<keyword evidence="1" id="KW-0812">Transmembrane</keyword>
<dbReference type="InterPro" id="IPR009936">
    <property type="entry name" value="DUF1468"/>
</dbReference>
<feature type="transmembrane region" description="Helical" evidence="1">
    <location>
        <begin position="53"/>
        <end position="74"/>
    </location>
</feature>
<dbReference type="RefSeq" id="WP_092021395.1">
    <property type="nucleotide sequence ID" value="NZ_FOUE01000002.1"/>
</dbReference>
<feature type="transmembrane region" description="Helical" evidence="1">
    <location>
        <begin position="86"/>
        <end position="102"/>
    </location>
</feature>
<dbReference type="AlphaFoldDB" id="A0A1I4NTL0"/>
<dbReference type="OrthoDB" id="6166717at2"/>
<dbReference type="STRING" id="488535.SAMN04487963_1607"/>
<keyword evidence="4" id="KW-1185">Reference proteome</keyword>
<dbReference type="EMBL" id="FOUE01000002">
    <property type="protein sequence ID" value="SFM18799.1"/>
    <property type="molecule type" value="Genomic_DNA"/>
</dbReference>